<feature type="compositionally biased region" description="Gly residues" evidence="1">
    <location>
        <begin position="122"/>
        <end position="136"/>
    </location>
</feature>
<accession>Q6SL69</accession>
<protein>
    <submittedName>
        <fullName evidence="2">Uncharacterized protein</fullName>
    </submittedName>
</protein>
<organism evidence="2">
    <name type="scientific">uncultured cyanophage</name>
    <dbReference type="NCBI Taxonomy" id="215796"/>
    <lineage>
        <taxon>Viruses</taxon>
        <taxon>environmental samples</taxon>
    </lineage>
</organism>
<evidence type="ECO:0000313" key="2">
    <source>
        <dbReference type="EMBL" id="AAR19411.1"/>
    </source>
</evidence>
<sequence length="217" mass="22293">MAQKIFERGGLYTDLRGGGRGLTAQLDQVRAGIKQRPDIFIAKGKNVGKTKLAEGYSFKPGKGMTLVDTISYRGNETYSDGVFNVYGPAAQSVAPPDDGGGGDDDGGSGGNTTGPVDPIGPVTGGDGSTVDGGGTSGPSIQDLIDAITNMPQPTINIPPPPVYTPPPSFAAVGQAASANPGVRIRRSRSRAQGTNTLGTNFFNRGTRNTLRISGLNV</sequence>
<dbReference type="EMBL" id="AY456121">
    <property type="protein sequence ID" value="AAR19411.1"/>
    <property type="molecule type" value="Genomic_DNA"/>
</dbReference>
<name>Q6SL69_9VIRU</name>
<evidence type="ECO:0000256" key="1">
    <source>
        <dbReference type="SAM" id="MobiDB-lite"/>
    </source>
</evidence>
<reference evidence="2" key="1">
    <citation type="journal article" date="2004" name="Environ. Microbiol.">
        <title>The use of DGGE analyses to explore eastern Mediterranean and Red Sea marine picophytoplankton assemblages.</title>
        <authorList>
            <person name="Zeidner G."/>
            <person name="Beja O."/>
        </authorList>
    </citation>
    <scope>NUCLEOTIDE SEQUENCE</scope>
</reference>
<proteinExistence type="predicted"/>
<feature type="region of interest" description="Disordered" evidence="1">
    <location>
        <begin position="89"/>
        <end position="140"/>
    </location>
</feature>